<keyword evidence="1" id="KW-0472">Membrane</keyword>
<name>A0A8J2XQ07_9BACT</name>
<feature type="transmembrane region" description="Helical" evidence="1">
    <location>
        <begin position="49"/>
        <end position="69"/>
    </location>
</feature>
<feature type="transmembrane region" description="Helical" evidence="1">
    <location>
        <begin position="139"/>
        <end position="159"/>
    </location>
</feature>
<dbReference type="AlphaFoldDB" id="A0A8J2XQ07"/>
<feature type="transmembrane region" description="Helical" evidence="1">
    <location>
        <begin position="280"/>
        <end position="298"/>
    </location>
</feature>
<dbReference type="Proteomes" id="UP000607559">
    <property type="component" value="Unassembled WGS sequence"/>
</dbReference>
<feature type="transmembrane region" description="Helical" evidence="1">
    <location>
        <begin position="180"/>
        <end position="200"/>
    </location>
</feature>
<keyword evidence="1" id="KW-1133">Transmembrane helix</keyword>
<dbReference type="EMBL" id="BMJC01000001">
    <property type="protein sequence ID" value="GGA82688.1"/>
    <property type="molecule type" value="Genomic_DNA"/>
</dbReference>
<organism evidence="3 4">
    <name type="scientific">Puia dinghuensis</name>
    <dbReference type="NCBI Taxonomy" id="1792502"/>
    <lineage>
        <taxon>Bacteria</taxon>
        <taxon>Pseudomonadati</taxon>
        <taxon>Bacteroidota</taxon>
        <taxon>Chitinophagia</taxon>
        <taxon>Chitinophagales</taxon>
        <taxon>Chitinophagaceae</taxon>
        <taxon>Puia</taxon>
    </lineage>
</organism>
<evidence type="ECO:0000313" key="3">
    <source>
        <dbReference type="EMBL" id="GGA82688.1"/>
    </source>
</evidence>
<evidence type="ECO:0000259" key="2">
    <source>
        <dbReference type="Pfam" id="PF02517"/>
    </source>
</evidence>
<evidence type="ECO:0000256" key="1">
    <source>
        <dbReference type="SAM" id="Phobius"/>
    </source>
</evidence>
<feature type="domain" description="CAAX prenyl protease 2/Lysostaphin resistance protein A-like" evidence="2">
    <location>
        <begin position="245"/>
        <end position="314"/>
    </location>
</feature>
<feature type="transmembrane region" description="Helical" evidence="1">
    <location>
        <begin position="246"/>
        <end position="273"/>
    </location>
</feature>
<dbReference type="RefSeq" id="WP_188927643.1">
    <property type="nucleotide sequence ID" value="NZ_BMJC01000001.1"/>
</dbReference>
<keyword evidence="1" id="KW-0812">Transmembrane</keyword>
<feature type="transmembrane region" description="Helical" evidence="1">
    <location>
        <begin position="103"/>
        <end position="119"/>
    </location>
</feature>
<dbReference type="GO" id="GO:0004175">
    <property type="term" value="F:endopeptidase activity"/>
    <property type="evidence" value="ECO:0007669"/>
    <property type="project" value="UniProtKB-ARBA"/>
</dbReference>
<reference evidence="3" key="1">
    <citation type="journal article" date="2014" name="Int. J. Syst. Evol. Microbiol.">
        <title>Complete genome sequence of Corynebacterium casei LMG S-19264T (=DSM 44701T), isolated from a smear-ripened cheese.</title>
        <authorList>
            <consortium name="US DOE Joint Genome Institute (JGI-PGF)"/>
            <person name="Walter F."/>
            <person name="Albersmeier A."/>
            <person name="Kalinowski J."/>
            <person name="Ruckert C."/>
        </authorList>
    </citation>
    <scope>NUCLEOTIDE SEQUENCE</scope>
    <source>
        <strain evidence="3">CGMCC 1.15448</strain>
    </source>
</reference>
<dbReference type="GO" id="GO:0080120">
    <property type="term" value="P:CAAX-box protein maturation"/>
    <property type="evidence" value="ECO:0007669"/>
    <property type="project" value="UniProtKB-ARBA"/>
</dbReference>
<keyword evidence="4" id="KW-1185">Reference proteome</keyword>
<accession>A0A8J2XQ07</accession>
<reference evidence="3" key="2">
    <citation type="submission" date="2020-09" db="EMBL/GenBank/DDBJ databases">
        <authorList>
            <person name="Sun Q."/>
            <person name="Zhou Y."/>
        </authorList>
    </citation>
    <scope>NUCLEOTIDE SEQUENCE</scope>
    <source>
        <strain evidence="3">CGMCC 1.15448</strain>
    </source>
</reference>
<evidence type="ECO:0000313" key="4">
    <source>
        <dbReference type="Proteomes" id="UP000607559"/>
    </source>
</evidence>
<proteinExistence type="predicted"/>
<protein>
    <recommendedName>
        <fullName evidence="2">CAAX prenyl protease 2/Lysostaphin resistance protein A-like domain-containing protein</fullName>
    </recommendedName>
</protein>
<dbReference type="Pfam" id="PF02517">
    <property type="entry name" value="Rce1-like"/>
    <property type="match status" value="1"/>
</dbReference>
<comment type="caution">
    <text evidence="3">The sequence shown here is derived from an EMBL/GenBank/DDBJ whole genome shotgun (WGS) entry which is preliminary data.</text>
</comment>
<sequence>MRAFIDYLTAYLRSTSRPAFIITILFVASLVAVNYTIGIESRIHALPWYLALAGFFLFYGAVLALVWGLQAQCWPTSAFGLAGGPDSVASPEWNRTPIGQPKFLILLGLAPLYFALKMVHWDLLPLLPHSLPFPWDHYILLILQLPLKLLLLFGFLQLCRKTGLLPGDNLTDAVGLTRRNFNALPYFGLLLLLIPLIALASTQPDFLRVYPKVKNLAFLNGYARPMWPWRLLYELSYGLDFLSIELFFRGLLVVAFFNYVGQAAILPMAAFYCTIHFGKPLGECISSFFGGLILGVLAARTRTILGGLIVHLGLAWLMELGGWLGSLWQH</sequence>
<feature type="transmembrane region" description="Helical" evidence="1">
    <location>
        <begin position="304"/>
        <end position="328"/>
    </location>
</feature>
<gene>
    <name evidence="3" type="ORF">GCM10011511_02120</name>
</gene>
<feature type="transmembrane region" description="Helical" evidence="1">
    <location>
        <begin position="20"/>
        <end position="37"/>
    </location>
</feature>
<dbReference type="InterPro" id="IPR003675">
    <property type="entry name" value="Rce1/LyrA-like_dom"/>
</dbReference>